<dbReference type="Gene3D" id="1.10.10.10">
    <property type="entry name" value="Winged helix-like DNA-binding domain superfamily/Winged helix DNA-binding domain"/>
    <property type="match status" value="1"/>
</dbReference>
<dbReference type="InterPro" id="IPR000835">
    <property type="entry name" value="HTH_MarR-typ"/>
</dbReference>
<reference evidence="2 3" key="1">
    <citation type="submission" date="2014-10" db="EMBL/GenBank/DDBJ databases">
        <title>Draft genome sequence of Actinoplanes utahensis NRRL 12052.</title>
        <authorList>
            <person name="Velasco-Bucheli B."/>
            <person name="del Cerro C."/>
            <person name="Hormigo D."/>
            <person name="Garcia J.L."/>
            <person name="Acebal C."/>
            <person name="Arroyo M."/>
            <person name="de la Mata I."/>
        </authorList>
    </citation>
    <scope>NUCLEOTIDE SEQUENCE [LARGE SCALE GENOMIC DNA]</scope>
    <source>
        <strain evidence="2 3">NRRL 12052</strain>
    </source>
</reference>
<dbReference type="Pfam" id="PF12802">
    <property type="entry name" value="MarR_2"/>
    <property type="match status" value="1"/>
</dbReference>
<name>A0A0A6UK35_ACTUT</name>
<dbReference type="eggNOG" id="COG1846">
    <property type="taxonomic scope" value="Bacteria"/>
</dbReference>
<dbReference type="EMBL" id="JRTT01000024">
    <property type="protein sequence ID" value="KHD75776.1"/>
    <property type="molecule type" value="Genomic_DNA"/>
</dbReference>
<proteinExistence type="predicted"/>
<dbReference type="GO" id="GO:0003700">
    <property type="term" value="F:DNA-binding transcription factor activity"/>
    <property type="evidence" value="ECO:0007669"/>
    <property type="project" value="InterPro"/>
</dbReference>
<dbReference type="InterPro" id="IPR036388">
    <property type="entry name" value="WH-like_DNA-bd_sf"/>
</dbReference>
<dbReference type="AlphaFoldDB" id="A0A0A6UK35"/>
<evidence type="ECO:0000259" key="1">
    <source>
        <dbReference type="SMART" id="SM00347"/>
    </source>
</evidence>
<dbReference type="PANTHER" id="PTHR33164">
    <property type="entry name" value="TRANSCRIPTIONAL REGULATOR, MARR FAMILY"/>
    <property type="match status" value="1"/>
</dbReference>
<dbReference type="STRING" id="1869.MB27_20940"/>
<keyword evidence="3" id="KW-1185">Reference proteome</keyword>
<sequence length="140" mass="14701">MYREYLAALVLFHQSAAQAVGLGPTDYQALNLLELRGPQTPGALATGLGLTTGATTRLVDRLVSAGYVERTMNTSDRRKITVAAVATPPALTGLLAGVRASIGAYVSGLDRNQQAVLQGYWQAATTGYADAVADLAARRH</sequence>
<dbReference type="InterPro" id="IPR039422">
    <property type="entry name" value="MarR/SlyA-like"/>
</dbReference>
<comment type="caution">
    <text evidence="2">The sequence shown here is derived from an EMBL/GenBank/DDBJ whole genome shotgun (WGS) entry which is preliminary data.</text>
</comment>
<dbReference type="PANTHER" id="PTHR33164:SF106">
    <property type="entry name" value="TRANSCRIPTIONAL REGULATORY PROTEIN"/>
    <property type="match status" value="1"/>
</dbReference>
<gene>
    <name evidence="2" type="ORF">MB27_20940</name>
</gene>
<feature type="domain" description="HTH marR-type" evidence="1">
    <location>
        <begin position="15"/>
        <end position="114"/>
    </location>
</feature>
<dbReference type="GO" id="GO:0006950">
    <property type="term" value="P:response to stress"/>
    <property type="evidence" value="ECO:0007669"/>
    <property type="project" value="TreeGrafter"/>
</dbReference>
<protein>
    <recommendedName>
        <fullName evidence="1">HTH marR-type domain-containing protein</fullName>
    </recommendedName>
</protein>
<dbReference type="Proteomes" id="UP000054537">
    <property type="component" value="Unassembled WGS sequence"/>
</dbReference>
<evidence type="ECO:0000313" key="2">
    <source>
        <dbReference type="EMBL" id="KHD75776.1"/>
    </source>
</evidence>
<dbReference type="InterPro" id="IPR036390">
    <property type="entry name" value="WH_DNA-bd_sf"/>
</dbReference>
<accession>A0A0A6UK35</accession>
<dbReference type="SMART" id="SM00347">
    <property type="entry name" value="HTH_MARR"/>
    <property type="match status" value="1"/>
</dbReference>
<evidence type="ECO:0000313" key="3">
    <source>
        <dbReference type="Proteomes" id="UP000054537"/>
    </source>
</evidence>
<dbReference type="SUPFAM" id="SSF46785">
    <property type="entry name" value="Winged helix' DNA-binding domain"/>
    <property type="match status" value="1"/>
</dbReference>
<organism evidence="2 3">
    <name type="scientific">Actinoplanes utahensis</name>
    <dbReference type="NCBI Taxonomy" id="1869"/>
    <lineage>
        <taxon>Bacteria</taxon>
        <taxon>Bacillati</taxon>
        <taxon>Actinomycetota</taxon>
        <taxon>Actinomycetes</taxon>
        <taxon>Micromonosporales</taxon>
        <taxon>Micromonosporaceae</taxon>
        <taxon>Actinoplanes</taxon>
    </lineage>
</organism>